<comment type="cofactor">
    <cofactor evidence="1">
        <name>heme b</name>
        <dbReference type="ChEBI" id="CHEBI:60344"/>
    </cofactor>
</comment>
<evidence type="ECO:0000256" key="4">
    <source>
        <dbReference type="ARBA" id="ARBA00022723"/>
    </source>
</evidence>
<keyword evidence="6" id="KW-0408">Iron</keyword>
<dbReference type="PROSITE" id="PS51404">
    <property type="entry name" value="DYP_PEROXIDASE"/>
    <property type="match status" value="1"/>
</dbReference>
<dbReference type="Proteomes" id="UP000009081">
    <property type="component" value="Chromosome"/>
</dbReference>
<dbReference type="eggNOG" id="COG2837">
    <property type="taxonomic scope" value="Bacteria"/>
</dbReference>
<evidence type="ECO:0000313" key="10">
    <source>
        <dbReference type="EMBL" id="ACS40116.1"/>
    </source>
</evidence>
<dbReference type="EMBL" id="CP001510">
    <property type="protein sequence ID" value="ACS40116.1"/>
    <property type="molecule type" value="Genomic_DNA"/>
</dbReference>
<evidence type="ECO:0000256" key="6">
    <source>
        <dbReference type="ARBA" id="ARBA00023004"/>
    </source>
</evidence>
<evidence type="ECO:0000256" key="7">
    <source>
        <dbReference type="ARBA" id="ARBA00025737"/>
    </source>
</evidence>
<evidence type="ECO:0000313" key="11">
    <source>
        <dbReference type="Proteomes" id="UP000009081"/>
    </source>
</evidence>
<evidence type="ECO:0000256" key="1">
    <source>
        <dbReference type="ARBA" id="ARBA00001970"/>
    </source>
</evidence>
<dbReference type="GO" id="GO:0005829">
    <property type="term" value="C:cytosol"/>
    <property type="evidence" value="ECO:0007669"/>
    <property type="project" value="TreeGrafter"/>
</dbReference>
<reference evidence="10 11" key="1">
    <citation type="journal article" date="2009" name="PLoS ONE">
        <title>Methylobacterium genome sequences: a reference blueprint to investigate microbial metabolism of C1 compounds from natural and industrial sources.</title>
        <authorList>
            <person name="Vuilleumier S."/>
            <person name="Chistoserdova L."/>
            <person name="Lee M.-C."/>
            <person name="Bringel F."/>
            <person name="Lajus A."/>
            <person name="Zhou Y."/>
            <person name="Gourion B."/>
            <person name="Barbe V."/>
            <person name="Chang J."/>
            <person name="Cruveiller S."/>
            <person name="Dossat C."/>
            <person name="Gillett W."/>
            <person name="Gruffaz C."/>
            <person name="Haugen E."/>
            <person name="Hourcade E."/>
            <person name="Levy R."/>
            <person name="Mangenot S."/>
            <person name="Muller E."/>
            <person name="Nadalig T."/>
            <person name="Pagni M."/>
            <person name="Penny C."/>
            <person name="Peyraud R."/>
            <person name="Robinson D.G."/>
            <person name="Roche D."/>
            <person name="Rouy Z."/>
            <person name="Saenampechek C."/>
            <person name="Salvignol G."/>
            <person name="Vallenet D."/>
            <person name="Wu Z."/>
            <person name="Marx C.J."/>
            <person name="Vorholt J.A."/>
            <person name="Olson M.V."/>
            <person name="Kaul R."/>
            <person name="Weissenbach J."/>
            <person name="Medigue C."/>
            <person name="Lidstrom M.E."/>
        </authorList>
    </citation>
    <scope>NUCLEOTIDE SEQUENCE [LARGE SCALE GENOMIC DNA]</scope>
    <source>
        <strain evidence="11">ATCC 14718 / DSM 1338 / JCM 2805 / NCIMB 9133 / AM1</strain>
    </source>
</reference>
<dbReference type="HOGENOM" id="CLU_015125_2_0_5"/>
<dbReference type="GO" id="GO:0046872">
    <property type="term" value="F:metal ion binding"/>
    <property type="evidence" value="ECO:0007669"/>
    <property type="project" value="UniProtKB-KW"/>
</dbReference>
<dbReference type="KEGG" id="mea:Mex_1p2333"/>
<dbReference type="AlphaFoldDB" id="C5AQL9"/>
<keyword evidence="3" id="KW-0349">Heme</keyword>
<feature type="domain" description="DyP dimeric alpha+beta barrel" evidence="9">
    <location>
        <begin position="25"/>
        <end position="176"/>
    </location>
</feature>
<evidence type="ECO:0000256" key="5">
    <source>
        <dbReference type="ARBA" id="ARBA00023002"/>
    </source>
</evidence>
<evidence type="ECO:0000256" key="3">
    <source>
        <dbReference type="ARBA" id="ARBA00022617"/>
    </source>
</evidence>
<dbReference type="InterPro" id="IPR049509">
    <property type="entry name" value="DyP_N"/>
</dbReference>
<name>C5AQL9_METEA</name>
<proteinExistence type="inferred from homology"/>
<dbReference type="OrthoDB" id="236246at2"/>
<evidence type="ECO:0000256" key="8">
    <source>
        <dbReference type="SAM" id="MobiDB-lite"/>
    </source>
</evidence>
<accession>C5AQL9</accession>
<dbReference type="RefSeq" id="WP_012752826.1">
    <property type="nucleotide sequence ID" value="NC_012808.1"/>
</dbReference>
<dbReference type="SUPFAM" id="SSF54909">
    <property type="entry name" value="Dimeric alpha+beta barrel"/>
    <property type="match status" value="1"/>
</dbReference>
<gene>
    <name evidence="10" type="ordered locus">MexAM1_META1p2333</name>
</gene>
<dbReference type="GO" id="GO:0020037">
    <property type="term" value="F:heme binding"/>
    <property type="evidence" value="ECO:0007669"/>
    <property type="project" value="InterPro"/>
</dbReference>
<sequence length="490" mass="53658">MAIDITEPLSWKKADSEELLMLQGLQGNILKGHGRHFTANLFFRLDPARSLEARRLLRELANFHIVSAYRQLIDADTFKKAGKKRDGGRGAGAFVHVALSAAGYEAIGRGDVAPADPDFALGMGHPESIAALQDPSIETWEREFRTPVHGVVIAAHETPSSRAKLAAQIRELIHAAGGTVFIQHGAALFNAAGEGIEHFGYVDGRSQPLMLIEDIEAERKETGTDRWDPAFPLGLALVPDPGVPDDPTAFGSYLVFRKLEQRVRSFKLREQVVADQLDLMGADERELAGALIVGRFEDGTPVTLSPEARALKPGNNFDYTADAGSRCPFHAHIRKTNPRGSGGAEPEAEERSHLMPRRGIPYEDARREVHPAELPEADSLEEFQERVADKLPKNGVGLLFMAYNSKIAHQFAFTQAVWANNTNFPLQPTPPHGVDPVIGQGLLTAGEQKLPRAWDDPTEGVATDVDFGGFVHMKGGEYFFSPSLTFLRNL</sequence>
<dbReference type="PANTHER" id="PTHR30521">
    <property type="entry name" value="DEFERROCHELATASE/PEROXIDASE"/>
    <property type="match status" value="1"/>
</dbReference>
<dbReference type="PANTHER" id="PTHR30521:SF4">
    <property type="entry name" value="DEFERROCHELATASE"/>
    <property type="match status" value="1"/>
</dbReference>
<feature type="region of interest" description="Disordered" evidence="8">
    <location>
        <begin position="335"/>
        <end position="358"/>
    </location>
</feature>
<evidence type="ECO:0000259" key="9">
    <source>
        <dbReference type="Pfam" id="PF21105"/>
    </source>
</evidence>
<keyword evidence="2 10" id="KW-0575">Peroxidase</keyword>
<evidence type="ECO:0000256" key="2">
    <source>
        <dbReference type="ARBA" id="ARBA00022559"/>
    </source>
</evidence>
<protein>
    <submittedName>
        <fullName evidence="10">Peroxidase</fullName>
    </submittedName>
</protein>
<dbReference type="InterPro" id="IPR011008">
    <property type="entry name" value="Dimeric_a/b-barrel"/>
</dbReference>
<keyword evidence="11" id="KW-1185">Reference proteome</keyword>
<dbReference type="STRING" id="272630.MexAM1_META1p2333"/>
<comment type="similarity">
    <text evidence="7">Belongs to the DyP-type peroxidase family.</text>
</comment>
<organism evidence="10 11">
    <name type="scientific">Methylorubrum extorquens (strain ATCC 14718 / DSM 1338 / JCM 2805 / NCIMB 9133 / AM1)</name>
    <name type="common">Methylobacterium extorquens</name>
    <dbReference type="NCBI Taxonomy" id="272630"/>
    <lineage>
        <taxon>Bacteria</taxon>
        <taxon>Pseudomonadati</taxon>
        <taxon>Pseudomonadota</taxon>
        <taxon>Alphaproteobacteria</taxon>
        <taxon>Hyphomicrobiales</taxon>
        <taxon>Methylobacteriaceae</taxon>
        <taxon>Methylorubrum</taxon>
    </lineage>
</organism>
<dbReference type="Pfam" id="PF21105">
    <property type="entry name" value="DyP_N"/>
    <property type="match status" value="1"/>
</dbReference>
<keyword evidence="5" id="KW-0560">Oxidoreductase</keyword>
<dbReference type="InterPro" id="IPR006314">
    <property type="entry name" value="Dyp_peroxidase"/>
</dbReference>
<dbReference type="GO" id="GO:0004601">
    <property type="term" value="F:peroxidase activity"/>
    <property type="evidence" value="ECO:0007669"/>
    <property type="project" value="UniProtKB-KW"/>
</dbReference>
<keyword evidence="4" id="KW-0479">Metal-binding</keyword>